<organism evidence="6 7">
    <name type="scientific">Ginsengibacter hankyongi</name>
    <dbReference type="NCBI Taxonomy" id="2607284"/>
    <lineage>
        <taxon>Bacteria</taxon>
        <taxon>Pseudomonadati</taxon>
        <taxon>Bacteroidota</taxon>
        <taxon>Chitinophagia</taxon>
        <taxon>Chitinophagales</taxon>
        <taxon>Chitinophagaceae</taxon>
        <taxon>Ginsengibacter</taxon>
    </lineage>
</organism>
<evidence type="ECO:0000256" key="2">
    <source>
        <dbReference type="ARBA" id="ARBA00022679"/>
    </source>
</evidence>
<evidence type="ECO:0000256" key="1">
    <source>
        <dbReference type="ARBA" id="ARBA00009156"/>
    </source>
</evidence>
<dbReference type="SUPFAM" id="SSF53067">
    <property type="entry name" value="Actin-like ATPase domain"/>
    <property type="match status" value="2"/>
</dbReference>
<dbReference type="PANTHER" id="PTHR10196:SF57">
    <property type="entry name" value="XYLULOSE KINASE"/>
    <property type="match status" value="1"/>
</dbReference>
<protein>
    <submittedName>
        <fullName evidence="6">Carbohydrate kinase</fullName>
    </submittedName>
</protein>
<reference evidence="6 7" key="1">
    <citation type="submission" date="2019-09" db="EMBL/GenBank/DDBJ databases">
        <title>Draft genome sequence of Ginsengibacter sp. BR5-29.</title>
        <authorList>
            <person name="Im W.-T."/>
        </authorList>
    </citation>
    <scope>NUCLEOTIDE SEQUENCE [LARGE SCALE GENOMIC DNA]</scope>
    <source>
        <strain evidence="6 7">BR5-29</strain>
    </source>
</reference>
<dbReference type="GO" id="GO:0005997">
    <property type="term" value="P:xylulose metabolic process"/>
    <property type="evidence" value="ECO:0007669"/>
    <property type="project" value="TreeGrafter"/>
</dbReference>
<dbReference type="InterPro" id="IPR043129">
    <property type="entry name" value="ATPase_NBD"/>
</dbReference>
<comment type="caution">
    <text evidence="6">The sequence shown here is derived from an EMBL/GenBank/DDBJ whole genome shotgun (WGS) entry which is preliminary data.</text>
</comment>
<sequence length="462" mass="52662">MNSLPVIAIFDIGKTNKKFFLLDTSYQIVHEQSITFPEIHDDDGDACEDIKALTNWITKTFTGILSQKEYDVKAINFSAYGASFVYIDAEGKVIAPLYNYLKDYPAKLKNAFYKKYGGEENLSCETASPVLGSLNSGMQLHRVMHENPALYKKIKYALHLPQYVSFVITRKMVSDITSIGCHTLLWDFKKNNYHRWVKEEGWEKKLAPVKPSGKAFNIKFNNKTLKAGPGLHDSSAALIPYLAVFKEPFILISTGTWCISLNPFNKKPLTVKELKNDCLCYLDYKGKPVKASRLFGGYVHEQQIKRIAKHFRKHGDFYKSIKYDASIIQHLADLDILKNKFEDSDHLSGKITFEKRQLKNFKNYEESYHCLIHDIMQQQFISTKLVLQNSNVKRIFVDGGFSNNSIYMHLLAFAFPQLEVYAASVAQATAMGAALAIHTSWNPLPVPADMVKLTYYEPLPVM</sequence>
<dbReference type="CDD" id="cd07772">
    <property type="entry name" value="ASKHA_NBD_FGGY_NaCK-like"/>
    <property type="match status" value="1"/>
</dbReference>
<evidence type="ECO:0000313" key="7">
    <source>
        <dbReference type="Proteomes" id="UP000326903"/>
    </source>
</evidence>
<feature type="domain" description="Carbohydrate kinase FGGY C-terminal" evidence="5">
    <location>
        <begin position="247"/>
        <end position="305"/>
    </location>
</feature>
<dbReference type="RefSeq" id="WP_150415823.1">
    <property type="nucleotide sequence ID" value="NZ_VYQF01000005.1"/>
</dbReference>
<dbReference type="PANTHER" id="PTHR10196">
    <property type="entry name" value="SUGAR KINASE"/>
    <property type="match status" value="1"/>
</dbReference>
<keyword evidence="7" id="KW-1185">Reference proteome</keyword>
<dbReference type="Proteomes" id="UP000326903">
    <property type="component" value="Unassembled WGS sequence"/>
</dbReference>
<dbReference type="EMBL" id="VYQF01000005">
    <property type="protein sequence ID" value="KAA9037588.1"/>
    <property type="molecule type" value="Genomic_DNA"/>
</dbReference>
<dbReference type="Pfam" id="PF00370">
    <property type="entry name" value="FGGY_N"/>
    <property type="match status" value="1"/>
</dbReference>
<accession>A0A5J5IDU7</accession>
<dbReference type="AlphaFoldDB" id="A0A5J5IDU7"/>
<dbReference type="GO" id="GO:0004856">
    <property type="term" value="F:D-xylulokinase activity"/>
    <property type="evidence" value="ECO:0007669"/>
    <property type="project" value="TreeGrafter"/>
</dbReference>
<name>A0A5J5IDU7_9BACT</name>
<dbReference type="Pfam" id="PF21546">
    <property type="entry name" value="FGGY_C_2"/>
    <property type="match status" value="1"/>
</dbReference>
<evidence type="ECO:0000256" key="3">
    <source>
        <dbReference type="ARBA" id="ARBA00022777"/>
    </source>
</evidence>
<evidence type="ECO:0000259" key="4">
    <source>
        <dbReference type="Pfam" id="PF00370"/>
    </source>
</evidence>
<comment type="similarity">
    <text evidence="1">Belongs to the FGGY kinase family.</text>
</comment>
<proteinExistence type="inferred from homology"/>
<dbReference type="InterPro" id="IPR018484">
    <property type="entry name" value="FGGY_N"/>
</dbReference>
<evidence type="ECO:0000259" key="5">
    <source>
        <dbReference type="Pfam" id="PF21546"/>
    </source>
</evidence>
<keyword evidence="2" id="KW-0808">Transferase</keyword>
<feature type="domain" description="Carbohydrate kinase FGGY N-terminal" evidence="4">
    <location>
        <begin position="7"/>
        <end position="196"/>
    </location>
</feature>
<keyword evidence="3 6" id="KW-0418">Kinase</keyword>
<dbReference type="GO" id="GO:0005829">
    <property type="term" value="C:cytosol"/>
    <property type="evidence" value="ECO:0007669"/>
    <property type="project" value="TreeGrafter"/>
</dbReference>
<gene>
    <name evidence="6" type="ORF">FW778_15960</name>
</gene>
<dbReference type="Gene3D" id="3.30.420.40">
    <property type="match status" value="2"/>
</dbReference>
<dbReference type="InterPro" id="IPR049382">
    <property type="entry name" value="FGGY_C_2"/>
</dbReference>
<evidence type="ECO:0000313" key="6">
    <source>
        <dbReference type="EMBL" id="KAA9037588.1"/>
    </source>
</evidence>